<name>A0AAE3JE94_9FIRM</name>
<reference evidence="2 3" key="1">
    <citation type="submission" date="2021-10" db="EMBL/GenBank/DDBJ databases">
        <title>Anaerobic single-cell dispensing facilitates the cultivation of human gut bacteria.</title>
        <authorList>
            <person name="Afrizal A."/>
        </authorList>
    </citation>
    <scope>NUCLEOTIDE SEQUENCE [LARGE SCALE GENOMIC DNA]</scope>
    <source>
        <strain evidence="2 3">CLA-AA-H224</strain>
    </source>
</reference>
<accession>A0AAE3JE94</accession>
<keyword evidence="3" id="KW-1185">Reference proteome</keyword>
<evidence type="ECO:0000256" key="1">
    <source>
        <dbReference type="SAM" id="Phobius"/>
    </source>
</evidence>
<dbReference type="EMBL" id="JAJEQN010000038">
    <property type="protein sequence ID" value="MCC2222507.1"/>
    <property type="molecule type" value="Genomic_DNA"/>
</dbReference>
<comment type="caution">
    <text evidence="2">The sequence shown here is derived from an EMBL/GenBank/DDBJ whole genome shotgun (WGS) entry which is preliminary data.</text>
</comment>
<dbReference type="AlphaFoldDB" id="A0AAE3JE94"/>
<feature type="transmembrane region" description="Helical" evidence="1">
    <location>
        <begin position="12"/>
        <end position="30"/>
    </location>
</feature>
<keyword evidence="1" id="KW-1133">Transmembrane helix</keyword>
<dbReference type="Pfam" id="PF18960">
    <property type="entry name" value="DUF5702"/>
    <property type="match status" value="1"/>
</dbReference>
<protein>
    <submittedName>
        <fullName evidence="2">DUF5702 domain-containing protein</fullName>
    </submittedName>
</protein>
<dbReference type="Proteomes" id="UP001198200">
    <property type="component" value="Unassembled WGS sequence"/>
</dbReference>
<proteinExistence type="predicted"/>
<dbReference type="RefSeq" id="WP_308732199.1">
    <property type="nucleotide sequence ID" value="NZ_JAJEQN010000038.1"/>
</dbReference>
<keyword evidence="1" id="KW-0812">Transmembrane</keyword>
<organism evidence="2 3">
    <name type="scientific">Anthropogastromicrobium aceti</name>
    <dbReference type="NCBI Taxonomy" id="2981768"/>
    <lineage>
        <taxon>Bacteria</taxon>
        <taxon>Bacillati</taxon>
        <taxon>Bacillota</taxon>
        <taxon>Clostridia</taxon>
        <taxon>Lachnospirales</taxon>
        <taxon>Lachnospiraceae</taxon>
        <taxon>Anthropogastromicrobium</taxon>
    </lineage>
</organism>
<keyword evidence="1" id="KW-0472">Membrane</keyword>
<evidence type="ECO:0000313" key="3">
    <source>
        <dbReference type="Proteomes" id="UP001198200"/>
    </source>
</evidence>
<sequence length="482" mass="55337">MMKRLHEKASITVFLSMLLVLFIGFIMMMTEHARIFGLRQRLVCATDSAMDSLFSMYDRELLNEFDLMLLNENELSNNQDIEEVVSKYLTMNANPKQDHLLLSGNLYRGTSSTAEIENTVSVIENEGELFARSVLEFMKYRTLGIAVEKVQEQLEELEMGDDAKTMAKEQQELEQESFDEQFLEKTNEEKKKYEEAIEESWLEKLEKLKEDGWLNFVLPFDQAASGYVIEAEDLPSKWRTVNFTWYHSAISEMEESFLFTEYLLEHCRSFTSTGETNKMAYELEYILNGKTSDKENLKSTVNSLLLMREGLNLFSAWKDPVLSSQAETAATTLVGWTGVYPAIKLTQFTMIAGWSFAEAIVDVRTLLSGGNIPIIKNSESWTLEFSQIADFLDGDLFLTAKENNGLSYDEYLRLLLYAQGRSDRRYHTMDVIQLRMREKNPDFSMADCLGAVQVKASMKAAPIFYCFAGSGYEISCEQSRMY</sequence>
<gene>
    <name evidence="2" type="ORF">LKD48_12850</name>
</gene>
<dbReference type="InterPro" id="IPR043756">
    <property type="entry name" value="DUF5702"/>
</dbReference>
<evidence type="ECO:0000313" key="2">
    <source>
        <dbReference type="EMBL" id="MCC2222507.1"/>
    </source>
</evidence>